<gene>
    <name evidence="1" type="ORF">GCM10023143_18420</name>
</gene>
<dbReference type="SUPFAM" id="SSF50939">
    <property type="entry name" value="Sialidases"/>
    <property type="match status" value="1"/>
</dbReference>
<dbReference type="Pfam" id="PF15892">
    <property type="entry name" value="BNR_4"/>
    <property type="match status" value="1"/>
</dbReference>
<proteinExistence type="predicted"/>
<dbReference type="InterPro" id="IPR036278">
    <property type="entry name" value="Sialidase_sf"/>
</dbReference>
<keyword evidence="2" id="KW-1185">Reference proteome</keyword>
<comment type="caution">
    <text evidence="1">The sequence shown here is derived from an EMBL/GenBank/DDBJ whole genome shotgun (WGS) entry which is preliminary data.</text>
</comment>
<name>A0ABP8FT10_9BACT</name>
<evidence type="ECO:0000313" key="1">
    <source>
        <dbReference type="EMBL" id="GAA4310145.1"/>
    </source>
</evidence>
<accession>A0ABP8FT10</accession>
<dbReference type="Proteomes" id="UP001501207">
    <property type="component" value="Unassembled WGS sequence"/>
</dbReference>
<organism evidence="1 2">
    <name type="scientific">Compostibacter hankyongensis</name>
    <dbReference type="NCBI Taxonomy" id="1007089"/>
    <lineage>
        <taxon>Bacteria</taxon>
        <taxon>Pseudomonadati</taxon>
        <taxon>Bacteroidota</taxon>
        <taxon>Chitinophagia</taxon>
        <taxon>Chitinophagales</taxon>
        <taxon>Chitinophagaceae</taxon>
        <taxon>Compostibacter</taxon>
    </lineage>
</organism>
<protein>
    <submittedName>
        <fullName evidence="1">BNR-4 repeat-containing protein</fullName>
    </submittedName>
</protein>
<sequence>MCSLPALYAAGQSTDSGRESDPYSYKSARFIDKQDDGYRGIWYFIGHLKDNPYVYKYAGGMATYPSNHYPFSVYVPKVKKTFFCYGGTGHDGKSLYHEVGYFNHRNGKVSRPTILLDKATGDAHDNPVLQVDKDGYIWIFSTAHGTGRPSFIHRSLKPYDISRFEQIRPVKLVDGKEVPMNNFSYLQMYYDDHGFTGLFTHYETQQLKYGKRGCRVIGYMTSPDGIHWSAWKDIANIEEGHYQTSGKKGNRIGTSFNYHPTRKTGAGLDYRTNLYYVFTDDHGQSWKTADGKAISLPLREIHNPALIHDYAAEGLKVYINDLNFDREGNPVILYETTKGWEPGPENGPQQWYTAHWTGGSWQILPVTASDNNYDMGSLYIEDDGTWRIIAPTDPGPQAYNTGGSIVMWTSRDQGRHWEKLKELTPGAENNQSYPRRPVDANPEFYAFWADGNGRKPSASHLYFCDKQGRVFMLPEHMKKQEEKPVRVFAK</sequence>
<evidence type="ECO:0000313" key="2">
    <source>
        <dbReference type="Proteomes" id="UP001501207"/>
    </source>
</evidence>
<reference evidence="2" key="1">
    <citation type="journal article" date="2019" name="Int. J. Syst. Evol. Microbiol.">
        <title>The Global Catalogue of Microorganisms (GCM) 10K type strain sequencing project: providing services to taxonomists for standard genome sequencing and annotation.</title>
        <authorList>
            <consortium name="The Broad Institute Genomics Platform"/>
            <consortium name="The Broad Institute Genome Sequencing Center for Infectious Disease"/>
            <person name="Wu L."/>
            <person name="Ma J."/>
        </authorList>
    </citation>
    <scope>NUCLEOTIDE SEQUENCE [LARGE SCALE GENOMIC DNA]</scope>
    <source>
        <strain evidence="2">JCM 17664</strain>
    </source>
</reference>
<dbReference type="EMBL" id="BAABFN010000004">
    <property type="protein sequence ID" value="GAA4310145.1"/>
    <property type="molecule type" value="Genomic_DNA"/>
</dbReference>